<comment type="caution">
    <text evidence="1">The sequence shown here is derived from an EMBL/GenBank/DDBJ whole genome shotgun (WGS) entry which is preliminary data.</text>
</comment>
<keyword evidence="2" id="KW-1185">Reference proteome</keyword>
<dbReference type="Proteomes" id="UP000654471">
    <property type="component" value="Unassembled WGS sequence"/>
</dbReference>
<proteinExistence type="predicted"/>
<reference evidence="2" key="1">
    <citation type="journal article" date="2019" name="Int. J. Syst. Evol. Microbiol.">
        <title>The Global Catalogue of Microorganisms (GCM) 10K type strain sequencing project: providing services to taxonomists for standard genome sequencing and annotation.</title>
        <authorList>
            <consortium name="The Broad Institute Genomics Platform"/>
            <consortium name="The Broad Institute Genome Sequencing Center for Infectious Disease"/>
            <person name="Wu L."/>
            <person name="Ma J."/>
        </authorList>
    </citation>
    <scope>NUCLEOTIDE SEQUENCE [LARGE SCALE GENOMIC DNA]</scope>
    <source>
        <strain evidence="2">JCM 3399</strain>
    </source>
</reference>
<protein>
    <submittedName>
        <fullName evidence="1">Uncharacterized protein</fullName>
    </submittedName>
</protein>
<gene>
    <name evidence="1" type="ORF">GCM10010211_76590</name>
</gene>
<name>A0ABQ2VMA8_9ACTN</name>
<sequence length="195" mass="20764">MATAVCALGDYAGTPVPPLYRLPDLHITGTFDPSLCTLPEPVGNETDVRVACHQTTRVGAAVRFSRLSWRCRAAPMRGSWSAVLRRGAWWGDRARRAEAVARTAQAVAATDLDRALSMVSTIGGIEHEEAALADIAPVVAATDPDRAMHVADGIAYAPWKVLALVGIASVLPDTQQRRSGAIHLLPARSFRTGSS</sequence>
<organism evidence="1 2">
    <name type="scientific">Streptomyces albospinus</name>
    <dbReference type="NCBI Taxonomy" id="285515"/>
    <lineage>
        <taxon>Bacteria</taxon>
        <taxon>Bacillati</taxon>
        <taxon>Actinomycetota</taxon>
        <taxon>Actinomycetes</taxon>
        <taxon>Kitasatosporales</taxon>
        <taxon>Streptomycetaceae</taxon>
        <taxon>Streptomyces</taxon>
    </lineage>
</organism>
<dbReference type="EMBL" id="BMRP01000057">
    <property type="protein sequence ID" value="GGU97951.1"/>
    <property type="molecule type" value="Genomic_DNA"/>
</dbReference>
<accession>A0ABQ2VMA8</accession>
<evidence type="ECO:0000313" key="1">
    <source>
        <dbReference type="EMBL" id="GGU97951.1"/>
    </source>
</evidence>
<evidence type="ECO:0000313" key="2">
    <source>
        <dbReference type="Proteomes" id="UP000654471"/>
    </source>
</evidence>